<evidence type="ECO:0000256" key="1">
    <source>
        <dbReference type="SAM" id="Coils"/>
    </source>
</evidence>
<dbReference type="SUPFAM" id="SSF47576">
    <property type="entry name" value="Calponin-homology domain, CH-domain"/>
    <property type="match status" value="1"/>
</dbReference>
<keyword evidence="4" id="KW-1185">Reference proteome</keyword>
<dbReference type="InterPro" id="IPR001715">
    <property type="entry name" value="CH_dom"/>
</dbReference>
<evidence type="ECO:0000313" key="4">
    <source>
        <dbReference type="Proteomes" id="UP001152888"/>
    </source>
</evidence>
<gene>
    <name evidence="3" type="ORF">ACAOBT_LOCUS11250</name>
</gene>
<reference evidence="3" key="1">
    <citation type="submission" date="2022-03" db="EMBL/GenBank/DDBJ databases">
        <authorList>
            <person name="Sayadi A."/>
        </authorList>
    </citation>
    <scope>NUCLEOTIDE SEQUENCE</scope>
</reference>
<dbReference type="EMBL" id="CAKOFQ010006828">
    <property type="protein sequence ID" value="CAH1974721.1"/>
    <property type="molecule type" value="Genomic_DNA"/>
</dbReference>
<keyword evidence="1" id="KW-0175">Coiled coil</keyword>
<proteinExistence type="predicted"/>
<dbReference type="Pfam" id="PF06294">
    <property type="entry name" value="CH_2"/>
    <property type="match status" value="1"/>
</dbReference>
<feature type="domain" description="Calponin-homology (CH)" evidence="2">
    <location>
        <begin position="2"/>
        <end position="107"/>
    </location>
</feature>
<feature type="coiled-coil region" evidence="1">
    <location>
        <begin position="158"/>
        <end position="206"/>
    </location>
</feature>
<protein>
    <recommendedName>
        <fullName evidence="2">Calponin-homology (CH) domain-containing protein</fullName>
    </recommendedName>
</protein>
<organism evidence="3 4">
    <name type="scientific">Acanthoscelides obtectus</name>
    <name type="common">Bean weevil</name>
    <name type="synonym">Bruchus obtectus</name>
    <dbReference type="NCBI Taxonomy" id="200917"/>
    <lineage>
        <taxon>Eukaryota</taxon>
        <taxon>Metazoa</taxon>
        <taxon>Ecdysozoa</taxon>
        <taxon>Arthropoda</taxon>
        <taxon>Hexapoda</taxon>
        <taxon>Insecta</taxon>
        <taxon>Pterygota</taxon>
        <taxon>Neoptera</taxon>
        <taxon>Endopterygota</taxon>
        <taxon>Coleoptera</taxon>
        <taxon>Polyphaga</taxon>
        <taxon>Cucujiformia</taxon>
        <taxon>Chrysomeloidea</taxon>
        <taxon>Chrysomelidae</taxon>
        <taxon>Bruchinae</taxon>
        <taxon>Bruchini</taxon>
        <taxon>Acanthoscelides</taxon>
    </lineage>
</organism>
<dbReference type="FunFam" id="1.10.418.10:FF:000059">
    <property type="entry name" value="RIKEN cDNA 6430531B16 gene"/>
    <property type="match status" value="1"/>
</dbReference>
<accession>A0A9P0KI57</accession>
<sequence>MDNDLDELYKWIDGHTITRQKRNLNRDFSDAVPLAEILKHHYPKLVDLHNYSPKNSLSQKIVNWELLNKKVLSKLKISLGQQEIELLAKGIPGAIEKLLQTIKCKVEIRRDSGDSGESSRVYYIENDNAFSSKEAVVPIKIQNGDKTVDRKVVSSEVFERMERDIAEKNEEIAALKAKVEHLENMLSIKEERIKDLTNQLQSLVNNSSQSNISKSRFFNKIF</sequence>
<dbReference type="PROSITE" id="PS50021">
    <property type="entry name" value="CH"/>
    <property type="match status" value="1"/>
</dbReference>
<dbReference type="GO" id="GO:0051493">
    <property type="term" value="P:regulation of cytoskeleton organization"/>
    <property type="evidence" value="ECO:0007669"/>
    <property type="project" value="TreeGrafter"/>
</dbReference>
<dbReference type="PANTHER" id="PTHR12509">
    <property type="entry name" value="SPERMATOGENESIS-ASSOCIATED 4-RELATED"/>
    <property type="match status" value="1"/>
</dbReference>
<dbReference type="Gene3D" id="1.10.418.10">
    <property type="entry name" value="Calponin-like domain"/>
    <property type="match status" value="1"/>
</dbReference>
<dbReference type="OrthoDB" id="193300at2759"/>
<dbReference type="InterPro" id="IPR036872">
    <property type="entry name" value="CH_dom_sf"/>
</dbReference>
<dbReference type="GO" id="GO:0008017">
    <property type="term" value="F:microtubule binding"/>
    <property type="evidence" value="ECO:0007669"/>
    <property type="project" value="TreeGrafter"/>
</dbReference>
<dbReference type="Proteomes" id="UP001152888">
    <property type="component" value="Unassembled WGS sequence"/>
</dbReference>
<evidence type="ECO:0000313" key="3">
    <source>
        <dbReference type="EMBL" id="CAH1974721.1"/>
    </source>
</evidence>
<dbReference type="InterPro" id="IPR052111">
    <property type="entry name" value="Spermatogenesis_Ciliary_MAP"/>
</dbReference>
<dbReference type="AlphaFoldDB" id="A0A9P0KI57"/>
<dbReference type="GO" id="GO:0005930">
    <property type="term" value="C:axoneme"/>
    <property type="evidence" value="ECO:0007669"/>
    <property type="project" value="TreeGrafter"/>
</dbReference>
<comment type="caution">
    <text evidence="3">The sequence shown here is derived from an EMBL/GenBank/DDBJ whole genome shotgun (WGS) entry which is preliminary data.</text>
</comment>
<dbReference type="PANTHER" id="PTHR12509:SF9">
    <property type="entry name" value="SPERM FLAGELLAR PROTEIN 1 ISOFORM X1"/>
    <property type="match status" value="1"/>
</dbReference>
<name>A0A9P0KI57_ACAOB</name>
<evidence type="ECO:0000259" key="2">
    <source>
        <dbReference type="PROSITE" id="PS50021"/>
    </source>
</evidence>
<dbReference type="InterPro" id="IPR010441">
    <property type="entry name" value="CH_2"/>
</dbReference>